<dbReference type="AlphaFoldDB" id="A0A2H0RFG0"/>
<dbReference type="InterPro" id="IPR011067">
    <property type="entry name" value="Plasmid_toxin/cell-grow_inhib"/>
</dbReference>
<dbReference type="EMBL" id="PCYI01000001">
    <property type="protein sequence ID" value="PIR45301.1"/>
    <property type="molecule type" value="Genomic_DNA"/>
</dbReference>
<organism evidence="1 2">
    <name type="scientific">Candidatus Vogelbacteria bacterium CG10_big_fil_rev_8_21_14_0_10_51_16</name>
    <dbReference type="NCBI Taxonomy" id="1975045"/>
    <lineage>
        <taxon>Bacteria</taxon>
        <taxon>Candidatus Vogeliibacteriota</taxon>
    </lineage>
</organism>
<evidence type="ECO:0000313" key="2">
    <source>
        <dbReference type="Proteomes" id="UP000228767"/>
    </source>
</evidence>
<comment type="caution">
    <text evidence="1">The sequence shown here is derived from an EMBL/GenBank/DDBJ whole genome shotgun (WGS) entry which is preliminary data.</text>
</comment>
<dbReference type="GO" id="GO:0003677">
    <property type="term" value="F:DNA binding"/>
    <property type="evidence" value="ECO:0007669"/>
    <property type="project" value="InterPro"/>
</dbReference>
<proteinExistence type="predicted"/>
<dbReference type="InterPro" id="IPR003477">
    <property type="entry name" value="PemK-like"/>
</dbReference>
<evidence type="ECO:0000313" key="1">
    <source>
        <dbReference type="EMBL" id="PIR45301.1"/>
    </source>
</evidence>
<dbReference type="Proteomes" id="UP000228767">
    <property type="component" value="Unassembled WGS sequence"/>
</dbReference>
<accession>A0A2H0RFG0</accession>
<protein>
    <recommendedName>
        <fullName evidence="3">MazF family transcriptional regulator</fullName>
    </recommendedName>
</protein>
<dbReference type="Gene3D" id="2.30.30.110">
    <property type="match status" value="1"/>
</dbReference>
<gene>
    <name evidence="1" type="ORF">COV10_00235</name>
</gene>
<reference evidence="1 2" key="1">
    <citation type="submission" date="2017-09" db="EMBL/GenBank/DDBJ databases">
        <title>Depth-based differentiation of microbial function through sediment-hosted aquifers and enrichment of novel symbionts in the deep terrestrial subsurface.</title>
        <authorList>
            <person name="Probst A.J."/>
            <person name="Ladd B."/>
            <person name="Jarett J.K."/>
            <person name="Geller-Mcgrath D.E."/>
            <person name="Sieber C.M."/>
            <person name="Emerson J.B."/>
            <person name="Anantharaman K."/>
            <person name="Thomas B.C."/>
            <person name="Malmstrom R."/>
            <person name="Stieglmeier M."/>
            <person name="Klingl A."/>
            <person name="Woyke T."/>
            <person name="Ryan C.M."/>
            <person name="Banfield J.F."/>
        </authorList>
    </citation>
    <scope>NUCLEOTIDE SEQUENCE [LARGE SCALE GENOMIC DNA]</scope>
    <source>
        <strain evidence="1">CG10_big_fil_rev_8_21_14_0_10_51_16</strain>
    </source>
</reference>
<sequence>MHKQPPMGTVVLLRFPFTDLSGAKRRPAVVVGHAHGGDLVVACVSSKYETCGPYDVITKQEESSFAQTGLHATSVICVDKLATLQPTIATGKLGVVSSKHFIEIKKKLKMLFRL</sequence>
<name>A0A2H0RFG0_9BACT</name>
<evidence type="ECO:0008006" key="3">
    <source>
        <dbReference type="Google" id="ProtNLM"/>
    </source>
</evidence>
<dbReference type="Pfam" id="PF02452">
    <property type="entry name" value="PemK_toxin"/>
    <property type="match status" value="1"/>
</dbReference>
<dbReference type="SUPFAM" id="SSF50118">
    <property type="entry name" value="Cell growth inhibitor/plasmid maintenance toxic component"/>
    <property type="match status" value="1"/>
</dbReference>